<keyword evidence="1" id="KW-0472">Membrane</keyword>
<name>A0A1D2QMB5_9GAMM</name>
<dbReference type="EMBL" id="MDLC01000055">
    <property type="protein sequence ID" value="ODS22728.1"/>
    <property type="molecule type" value="Genomic_DNA"/>
</dbReference>
<keyword evidence="1" id="KW-0812">Transmembrane</keyword>
<gene>
    <name evidence="2" type="ORF">AB835_12565</name>
</gene>
<feature type="transmembrane region" description="Helical" evidence="1">
    <location>
        <begin position="7"/>
        <end position="26"/>
    </location>
</feature>
<sequence length="73" mass="8517">MMVKKNIIIIFSVLLIIAIFIIGMYLSQTNLFEIDSCLDNGGRWDYEDKSCVIRYTTKRAMNTTNTNKLNFRC</sequence>
<keyword evidence="1" id="KW-1133">Transmembrane helix</keyword>
<dbReference type="AlphaFoldDB" id="A0A1D2QMB5"/>
<evidence type="ECO:0008006" key="4">
    <source>
        <dbReference type="Google" id="ProtNLM"/>
    </source>
</evidence>
<proteinExistence type="predicted"/>
<organism evidence="2 3">
    <name type="scientific">Candidatus Endobugula sertula</name>
    <name type="common">Bugula neritina bacterial symbiont</name>
    <dbReference type="NCBI Taxonomy" id="62101"/>
    <lineage>
        <taxon>Bacteria</taxon>
        <taxon>Pseudomonadati</taxon>
        <taxon>Pseudomonadota</taxon>
        <taxon>Gammaproteobacteria</taxon>
        <taxon>Cellvibrionales</taxon>
        <taxon>Cellvibrionaceae</taxon>
        <taxon>Candidatus Endobugula</taxon>
    </lineage>
</organism>
<accession>A0A1D2QMB5</accession>
<dbReference type="Proteomes" id="UP000242502">
    <property type="component" value="Unassembled WGS sequence"/>
</dbReference>
<reference evidence="2 3" key="1">
    <citation type="journal article" date="2016" name="Appl. Environ. Microbiol.">
        <title>Lack of Overt Genome Reduction in the Bryostatin-Producing Bryozoan Symbiont "Candidatus Endobugula sertula".</title>
        <authorList>
            <person name="Miller I.J."/>
            <person name="Vanee N."/>
            <person name="Fong S.S."/>
            <person name="Lim-Fong G.E."/>
            <person name="Kwan J.C."/>
        </authorList>
    </citation>
    <scope>NUCLEOTIDE SEQUENCE [LARGE SCALE GENOMIC DNA]</scope>
    <source>
        <strain evidence="2">AB1-4</strain>
    </source>
</reference>
<evidence type="ECO:0000256" key="1">
    <source>
        <dbReference type="SAM" id="Phobius"/>
    </source>
</evidence>
<comment type="caution">
    <text evidence="2">The sequence shown here is derived from an EMBL/GenBank/DDBJ whole genome shotgun (WGS) entry which is preliminary data.</text>
</comment>
<evidence type="ECO:0000313" key="2">
    <source>
        <dbReference type="EMBL" id="ODS22728.1"/>
    </source>
</evidence>
<protein>
    <recommendedName>
        <fullName evidence="4">Transmembrane protein</fullName>
    </recommendedName>
</protein>
<evidence type="ECO:0000313" key="3">
    <source>
        <dbReference type="Proteomes" id="UP000242502"/>
    </source>
</evidence>
<dbReference type="STRING" id="62101.AB835_12565"/>